<feature type="transmembrane region" description="Helical" evidence="7">
    <location>
        <begin position="410"/>
        <end position="431"/>
    </location>
</feature>
<feature type="transmembrane region" description="Helical" evidence="7">
    <location>
        <begin position="141"/>
        <end position="165"/>
    </location>
</feature>
<feature type="transmembrane region" description="Helical" evidence="7">
    <location>
        <begin position="443"/>
        <end position="463"/>
    </location>
</feature>
<evidence type="ECO:0000313" key="8">
    <source>
        <dbReference type="EMBL" id="MDR5691577.1"/>
    </source>
</evidence>
<dbReference type="PANTHER" id="PTHR30250">
    <property type="entry name" value="PST FAMILY PREDICTED COLANIC ACID TRANSPORTER"/>
    <property type="match status" value="1"/>
</dbReference>
<proteinExistence type="inferred from homology"/>
<feature type="transmembrane region" description="Helical" evidence="7">
    <location>
        <begin position="12"/>
        <end position="36"/>
    </location>
</feature>
<comment type="similarity">
    <text evidence="2">Belongs to the polysaccharide synthase family.</text>
</comment>
<feature type="transmembrane region" description="Helical" evidence="7">
    <location>
        <begin position="42"/>
        <end position="67"/>
    </location>
</feature>
<dbReference type="CDD" id="cd13127">
    <property type="entry name" value="MATE_tuaB_like"/>
    <property type="match status" value="1"/>
</dbReference>
<evidence type="ECO:0000256" key="1">
    <source>
        <dbReference type="ARBA" id="ARBA00004651"/>
    </source>
</evidence>
<reference evidence="9" key="1">
    <citation type="submission" date="2023-07" db="EMBL/GenBank/DDBJ databases">
        <title>Description of three actinobacteria isolated from air of manufacturing shop in a pharmaceutical factory.</title>
        <authorList>
            <person name="Zhang D.-F."/>
        </authorList>
    </citation>
    <scope>NUCLEOTIDE SEQUENCE [LARGE SCALE GENOMIC DNA]</scope>
    <source>
        <strain evidence="9">CCTCC AB 2011122</strain>
    </source>
</reference>
<keyword evidence="5 7" id="KW-1133">Transmembrane helix</keyword>
<keyword evidence="4 7" id="KW-0812">Transmembrane</keyword>
<comment type="subcellular location">
    <subcellularLocation>
        <location evidence="1">Cell membrane</location>
        <topology evidence="1">Multi-pass membrane protein</topology>
    </subcellularLocation>
</comment>
<dbReference type="Pfam" id="PF13440">
    <property type="entry name" value="Polysacc_synt_3"/>
    <property type="match status" value="1"/>
</dbReference>
<dbReference type="PANTHER" id="PTHR30250:SF10">
    <property type="entry name" value="LIPOPOLYSACCHARIDE BIOSYNTHESIS PROTEIN WZXC"/>
    <property type="match status" value="1"/>
</dbReference>
<evidence type="ECO:0000256" key="5">
    <source>
        <dbReference type="ARBA" id="ARBA00022989"/>
    </source>
</evidence>
<comment type="caution">
    <text evidence="8">The sequence shown here is derived from an EMBL/GenBank/DDBJ whole genome shotgun (WGS) entry which is preliminary data.</text>
</comment>
<gene>
    <name evidence="8" type="ORF">RH861_05805</name>
</gene>
<feature type="transmembrane region" description="Helical" evidence="7">
    <location>
        <begin position="114"/>
        <end position="129"/>
    </location>
</feature>
<dbReference type="InterPro" id="IPR050833">
    <property type="entry name" value="Poly_Biosynth_Transport"/>
</dbReference>
<feature type="transmembrane region" description="Helical" evidence="7">
    <location>
        <begin position="283"/>
        <end position="304"/>
    </location>
</feature>
<keyword evidence="6 7" id="KW-0472">Membrane</keyword>
<sequence>MSLAPRAARGTSVTVFGQVLKFAIQASSILILARIIPPAEFGVFTMVAAIAALAAVVGDFGLSFAAIQAPIITAKERTNLFWLNLCIGALGSGTMFACAPLIADFYGEPRLTPVAQWMSLSFILLSLAVQHRAQLTREMRFGLLAGAEIAAQAVGLAVAVPIALSGAGVMALVAQQLTAYGVLLVTALLGARWLPGLPSFSTSIRSYVRYGSHTMGGALVNYASTNVDKIAIGASASAADLGIYGRMYQLFSLPLQQLAAPLTRVALPTLSKLLQEPRRYEAFLVRAQLCLAYSFGLGFAFIFGTANELVPLVLGPGWQDGISVLQVLCIGGFFQGIGYVNYWVFLSRGRMDIQLWLGIATRSITVVAVILASTISILWVAGAVAAGLVLNWIVYSTLGMRMVGLRPSVVLRNALWPMIISIPAAILLSWISEYLQISMSAGLPVLVASATLLIYVGVCVVLIPQVRRDARAIVATMTMAVRRTSQ</sequence>
<evidence type="ECO:0000256" key="2">
    <source>
        <dbReference type="ARBA" id="ARBA00007430"/>
    </source>
</evidence>
<evidence type="ECO:0000256" key="6">
    <source>
        <dbReference type="ARBA" id="ARBA00023136"/>
    </source>
</evidence>
<evidence type="ECO:0000256" key="4">
    <source>
        <dbReference type="ARBA" id="ARBA00022692"/>
    </source>
</evidence>
<protein>
    <submittedName>
        <fullName evidence="8">Lipopolysaccharide biosynthesis protein</fullName>
    </submittedName>
</protein>
<dbReference type="EMBL" id="JAVKGS010000001">
    <property type="protein sequence ID" value="MDR5691577.1"/>
    <property type="molecule type" value="Genomic_DNA"/>
</dbReference>
<evidence type="ECO:0000256" key="3">
    <source>
        <dbReference type="ARBA" id="ARBA00022475"/>
    </source>
</evidence>
<dbReference type="RefSeq" id="WP_310520184.1">
    <property type="nucleotide sequence ID" value="NZ_BAABBS010000003.1"/>
</dbReference>
<accession>A0ABU1FII7</accession>
<feature type="transmembrane region" description="Helical" evidence="7">
    <location>
        <begin position="177"/>
        <end position="195"/>
    </location>
</feature>
<name>A0ABU1FII7_9MICO</name>
<keyword evidence="9" id="KW-1185">Reference proteome</keyword>
<evidence type="ECO:0000313" key="9">
    <source>
        <dbReference type="Proteomes" id="UP001260072"/>
    </source>
</evidence>
<dbReference type="Proteomes" id="UP001260072">
    <property type="component" value="Unassembled WGS sequence"/>
</dbReference>
<feature type="transmembrane region" description="Helical" evidence="7">
    <location>
        <begin position="377"/>
        <end position="398"/>
    </location>
</feature>
<feature type="transmembrane region" description="Helical" evidence="7">
    <location>
        <begin position="353"/>
        <end position="371"/>
    </location>
</feature>
<organism evidence="8 9">
    <name type="scientific">Agromyces indicus</name>
    <dbReference type="NCBI Taxonomy" id="758919"/>
    <lineage>
        <taxon>Bacteria</taxon>
        <taxon>Bacillati</taxon>
        <taxon>Actinomycetota</taxon>
        <taxon>Actinomycetes</taxon>
        <taxon>Micrococcales</taxon>
        <taxon>Microbacteriaceae</taxon>
        <taxon>Agromyces</taxon>
    </lineage>
</organism>
<keyword evidence="3" id="KW-1003">Cell membrane</keyword>
<feature type="transmembrane region" description="Helical" evidence="7">
    <location>
        <begin position="324"/>
        <end position="346"/>
    </location>
</feature>
<feature type="transmembrane region" description="Helical" evidence="7">
    <location>
        <begin position="79"/>
        <end position="102"/>
    </location>
</feature>
<evidence type="ECO:0000256" key="7">
    <source>
        <dbReference type="SAM" id="Phobius"/>
    </source>
</evidence>